<accession>A0A6N8HV58</accession>
<dbReference type="SUPFAM" id="SSF49329">
    <property type="entry name" value="Cu,Zn superoxide dismutase-like"/>
    <property type="match status" value="1"/>
</dbReference>
<dbReference type="PANTHER" id="PTHR10003">
    <property type="entry name" value="SUPEROXIDE DISMUTASE CU-ZN -RELATED"/>
    <property type="match status" value="1"/>
</dbReference>
<keyword evidence="4" id="KW-1185">Reference proteome</keyword>
<dbReference type="Pfam" id="PF00080">
    <property type="entry name" value="Sod_Cu"/>
    <property type="match status" value="1"/>
</dbReference>
<evidence type="ECO:0000259" key="2">
    <source>
        <dbReference type="Pfam" id="PF00080"/>
    </source>
</evidence>
<organism evidence="3 4">
    <name type="scientific">Caproicibacter fermentans</name>
    <dbReference type="NCBI Taxonomy" id="2576756"/>
    <lineage>
        <taxon>Bacteria</taxon>
        <taxon>Bacillati</taxon>
        <taxon>Bacillota</taxon>
        <taxon>Clostridia</taxon>
        <taxon>Eubacteriales</taxon>
        <taxon>Acutalibacteraceae</taxon>
        <taxon>Caproicibacter</taxon>
    </lineage>
</organism>
<feature type="domain" description="Superoxide dismutase copper/zinc binding" evidence="2">
    <location>
        <begin position="36"/>
        <end position="163"/>
    </location>
</feature>
<dbReference type="Gene3D" id="2.60.40.200">
    <property type="entry name" value="Superoxide dismutase, copper/zinc binding domain"/>
    <property type="match status" value="1"/>
</dbReference>
<dbReference type="InterPro" id="IPR001424">
    <property type="entry name" value="SOD_Cu_Zn_dom"/>
</dbReference>
<proteinExistence type="inferred from homology"/>
<dbReference type="InterPro" id="IPR024134">
    <property type="entry name" value="SOD_Cu/Zn_/chaperone"/>
</dbReference>
<protein>
    <submittedName>
        <fullName evidence="3">Superoxide dismutase</fullName>
        <ecNumber evidence="3">1.15.1.1</ecNumber>
    </submittedName>
</protein>
<gene>
    <name evidence="3" type="primary">sodC</name>
    <name evidence="3" type="ORF">CAFE_02250</name>
</gene>
<sequence>MLSEHQMNLRLFQNTLRRIPNARAMINGSPDYPDLRGFVSFYQTSDGVYLIAQVHGLPTGTQACSPDIYGFHIHEGKSCTGNAEDPFADTDGHYNPNGCPHPAHAGDLPPLFGNRGYAFMAFFTDRFTVNEVVGRTVIVHAAPDDFTTQPSGNSGAKIACGKIMPTGILYR</sequence>
<comment type="caution">
    <text evidence="3">The sequence shown here is derived from an EMBL/GenBank/DDBJ whole genome shotgun (WGS) entry which is preliminary data.</text>
</comment>
<evidence type="ECO:0000313" key="4">
    <source>
        <dbReference type="Proteomes" id="UP000469440"/>
    </source>
</evidence>
<dbReference type="InterPro" id="IPR036423">
    <property type="entry name" value="SOD-like_Cu/Zn_dom_sf"/>
</dbReference>
<evidence type="ECO:0000256" key="1">
    <source>
        <dbReference type="ARBA" id="ARBA00010457"/>
    </source>
</evidence>
<keyword evidence="3" id="KW-0560">Oxidoreductase</keyword>
<name>A0A6N8HV58_9FIRM</name>
<dbReference type="GO" id="GO:0004784">
    <property type="term" value="F:superoxide dismutase activity"/>
    <property type="evidence" value="ECO:0007669"/>
    <property type="project" value="UniProtKB-EC"/>
</dbReference>
<comment type="similarity">
    <text evidence="1">Belongs to the Cu-Zn superoxide dismutase family.</text>
</comment>
<dbReference type="RefSeq" id="WP_407926832.1">
    <property type="nucleotide sequence ID" value="NZ_CP060286.1"/>
</dbReference>
<dbReference type="EC" id="1.15.1.1" evidence="3"/>
<dbReference type="AlphaFoldDB" id="A0A6N8HV58"/>
<dbReference type="GO" id="GO:0005507">
    <property type="term" value="F:copper ion binding"/>
    <property type="evidence" value="ECO:0007669"/>
    <property type="project" value="InterPro"/>
</dbReference>
<evidence type="ECO:0000313" key="3">
    <source>
        <dbReference type="EMBL" id="MVB09569.1"/>
    </source>
</evidence>
<dbReference type="Proteomes" id="UP000469440">
    <property type="component" value="Unassembled WGS sequence"/>
</dbReference>
<reference evidence="3 4" key="1">
    <citation type="submission" date="2019-09" db="EMBL/GenBank/DDBJ databases">
        <title>Genome sequence of Clostridium sp. EA1.</title>
        <authorList>
            <person name="Poehlein A."/>
            <person name="Bengelsdorf F.R."/>
            <person name="Daniel R."/>
        </authorList>
    </citation>
    <scope>NUCLEOTIDE SEQUENCE [LARGE SCALE GENOMIC DNA]</scope>
    <source>
        <strain evidence="3 4">EA1</strain>
    </source>
</reference>
<dbReference type="EMBL" id="VWXL01000008">
    <property type="protein sequence ID" value="MVB09569.1"/>
    <property type="molecule type" value="Genomic_DNA"/>
</dbReference>